<evidence type="ECO:0000313" key="11">
    <source>
        <dbReference type="EMBL" id="AIE38744.1"/>
    </source>
</evidence>
<proteinExistence type="predicted"/>
<evidence type="ECO:0000313" key="12">
    <source>
        <dbReference type="EMBL" id="AIE38787.1"/>
    </source>
</evidence>
<dbReference type="EMBL" id="KF594186">
    <property type="protein sequence ID" value="AIE38443.1"/>
    <property type="molecule type" value="Genomic_DNA"/>
</dbReference>
<dbReference type="EMBL" id="KF594194">
    <property type="protein sequence ID" value="AIE38787.1"/>
    <property type="molecule type" value="Genomic_DNA"/>
</dbReference>
<evidence type="ECO:0000313" key="8">
    <source>
        <dbReference type="EMBL" id="AIE38615.1"/>
    </source>
</evidence>
<dbReference type="EMBL" id="KF594184">
    <property type="protein sequence ID" value="AIE38357.1"/>
    <property type="molecule type" value="Genomic_DNA"/>
</dbReference>
<dbReference type="EMBL" id="KF594188">
    <property type="protein sequence ID" value="AIE38529.1"/>
    <property type="molecule type" value="Genomic_DNA"/>
</dbReference>
<evidence type="ECO:0000313" key="3">
    <source>
        <dbReference type="EMBL" id="AIE38400.1"/>
    </source>
</evidence>
<evidence type="ECO:0000313" key="9">
    <source>
        <dbReference type="EMBL" id="AIE38658.1"/>
    </source>
</evidence>
<protein>
    <submittedName>
        <fullName evidence="3">Uncharacterized protein</fullName>
    </submittedName>
</protein>
<name>A0A075EHQ5_9CAUD</name>
<evidence type="ECO:0000313" key="6">
    <source>
        <dbReference type="EMBL" id="AIE38529.1"/>
    </source>
</evidence>
<accession>A0A075EHQ5</accession>
<sequence>MPSVGGHGGLVGRGCLHGVDGLSKGLRVLSSGLVTDICTKDTTTDAVDGGQYHSGWRAESADNGTGGNAGGCRGNKGNNFVSGGLFETHGCSFLDGSRYSLCSFHESLNHFSVGSTTKSTTTTAFPSSETWAP</sequence>
<evidence type="ECO:0000313" key="4">
    <source>
        <dbReference type="EMBL" id="AIE38443.1"/>
    </source>
</evidence>
<dbReference type="EMBL" id="KF594193">
    <property type="protein sequence ID" value="AIE38744.1"/>
    <property type="molecule type" value="Genomic_DNA"/>
</dbReference>
<dbReference type="EMBL" id="KF594189">
    <property type="protein sequence ID" value="AIE38572.1"/>
    <property type="molecule type" value="Genomic_DNA"/>
</dbReference>
<reference evidence="3" key="1">
    <citation type="journal article" date="2014" name="ISME J.">
        <title>Human oral viruses are personal, persistent and gender-consistent.</title>
        <authorList>
            <person name="Abeles S.R."/>
            <person name="Robles-Sikisaka R."/>
            <person name="Ly M."/>
            <person name="Lum A.G."/>
            <person name="Salzman J."/>
            <person name="Boehm T.K."/>
            <person name="Pride D.T."/>
        </authorList>
    </citation>
    <scope>NUCLEOTIDE SEQUENCE</scope>
    <source>
        <strain evidence="9">Day14AM</strain>
        <strain evidence="2">Day1AM</strain>
        <strain evidence="3">Day1Noon</strain>
        <strain evidence="4">Day1PM</strain>
        <strain evidence="5">Day2AM</strain>
        <strain evidence="10">Day30AM</strain>
        <strain evidence="11">Day30Noon</strain>
        <strain evidence="6">Day4AM</strain>
        <strain evidence="12">Day60AM</strain>
        <strain evidence="7">Day7AM</strain>
        <strain evidence="8">Day7Noon</strain>
    </source>
</reference>
<dbReference type="EMBL" id="KF594190">
    <property type="protein sequence ID" value="AIE38615.1"/>
    <property type="molecule type" value="Genomic_DNA"/>
</dbReference>
<dbReference type="EMBL" id="KF594191">
    <property type="protein sequence ID" value="AIE38658.1"/>
    <property type="molecule type" value="Genomic_DNA"/>
</dbReference>
<feature type="region of interest" description="Disordered" evidence="1">
    <location>
        <begin position="49"/>
        <end position="69"/>
    </location>
</feature>
<dbReference type="EMBL" id="KF594187">
    <property type="protein sequence ID" value="AIE38486.1"/>
    <property type="molecule type" value="Genomic_DNA"/>
</dbReference>
<evidence type="ECO:0000313" key="7">
    <source>
        <dbReference type="EMBL" id="AIE38572.1"/>
    </source>
</evidence>
<evidence type="ECO:0000313" key="5">
    <source>
        <dbReference type="EMBL" id="AIE38486.1"/>
    </source>
</evidence>
<evidence type="ECO:0000313" key="2">
    <source>
        <dbReference type="EMBL" id="AIE38357.1"/>
    </source>
</evidence>
<organism evidence="3">
    <name type="scientific">Siphovirus contig89</name>
    <dbReference type="NCBI Taxonomy" id="1518022"/>
    <lineage>
        <taxon>Viruses</taxon>
        <taxon>Duplodnaviria</taxon>
        <taxon>Heunggongvirae</taxon>
        <taxon>Uroviricota</taxon>
        <taxon>Caudoviricetes</taxon>
    </lineage>
</organism>
<evidence type="ECO:0000313" key="10">
    <source>
        <dbReference type="EMBL" id="AIE38701.1"/>
    </source>
</evidence>
<dbReference type="EMBL" id="KF594185">
    <property type="protein sequence ID" value="AIE38400.1"/>
    <property type="molecule type" value="Genomic_DNA"/>
</dbReference>
<dbReference type="EMBL" id="KF594192">
    <property type="protein sequence ID" value="AIE38701.1"/>
    <property type="molecule type" value="Genomic_DNA"/>
</dbReference>
<evidence type="ECO:0000256" key="1">
    <source>
        <dbReference type="SAM" id="MobiDB-lite"/>
    </source>
</evidence>